<feature type="region of interest" description="Disordered" evidence="3">
    <location>
        <begin position="1"/>
        <end position="78"/>
    </location>
</feature>
<dbReference type="Pfam" id="PF16454">
    <property type="entry name" value="PI3K_P85_iSH2"/>
    <property type="match status" value="1"/>
</dbReference>
<dbReference type="InterPro" id="IPR032498">
    <property type="entry name" value="PI3K_P85_iSH2"/>
</dbReference>
<evidence type="ECO:0000256" key="1">
    <source>
        <dbReference type="ARBA" id="ARBA00022999"/>
    </source>
</evidence>
<dbReference type="FunFam" id="3.30.505.10:FF:000080">
    <property type="entry name" value="Pi3K21B, isoform C"/>
    <property type="match status" value="1"/>
</dbReference>
<dbReference type="GO" id="GO:0008286">
    <property type="term" value="P:insulin receptor signaling pathway"/>
    <property type="evidence" value="ECO:0007669"/>
    <property type="project" value="TreeGrafter"/>
</dbReference>
<dbReference type="SUPFAM" id="SSF55550">
    <property type="entry name" value="SH2 domain"/>
    <property type="match status" value="1"/>
</dbReference>
<dbReference type="PRINTS" id="PR00678">
    <property type="entry name" value="PI3KINASEP85"/>
</dbReference>
<organism evidence="4 5">
    <name type="scientific">Phlebotomus papatasi</name>
    <name type="common">Sandfly</name>
    <dbReference type="NCBI Taxonomy" id="29031"/>
    <lineage>
        <taxon>Eukaryota</taxon>
        <taxon>Metazoa</taxon>
        <taxon>Ecdysozoa</taxon>
        <taxon>Arthropoda</taxon>
        <taxon>Hexapoda</taxon>
        <taxon>Insecta</taxon>
        <taxon>Pterygota</taxon>
        <taxon>Neoptera</taxon>
        <taxon>Endopterygota</taxon>
        <taxon>Diptera</taxon>
        <taxon>Nematocera</taxon>
        <taxon>Psychodoidea</taxon>
        <taxon>Psychodidae</taxon>
        <taxon>Phlebotomus</taxon>
        <taxon>Phlebotomus</taxon>
    </lineage>
</organism>
<proteinExistence type="predicted"/>
<dbReference type="CDD" id="cd09942">
    <property type="entry name" value="SH2_nSH2_p85_like"/>
    <property type="match status" value="1"/>
</dbReference>
<dbReference type="GO" id="GO:0046854">
    <property type="term" value="P:phosphatidylinositol phosphate biosynthetic process"/>
    <property type="evidence" value="ECO:0007669"/>
    <property type="project" value="TreeGrafter"/>
</dbReference>
<dbReference type="Proteomes" id="UP000092462">
    <property type="component" value="Unassembled WGS sequence"/>
</dbReference>
<reference evidence="4" key="1">
    <citation type="submission" date="2022-08" db="UniProtKB">
        <authorList>
            <consortium name="EnsemblMetazoa"/>
        </authorList>
    </citation>
    <scope>IDENTIFICATION</scope>
    <source>
        <strain evidence="4">Israel</strain>
    </source>
</reference>
<protein>
    <submittedName>
        <fullName evidence="4">Uncharacterized protein</fullName>
    </submittedName>
</protein>
<dbReference type="AlphaFoldDB" id="A0A1B0D9M3"/>
<dbReference type="Gene3D" id="1.10.287.1490">
    <property type="match status" value="1"/>
</dbReference>
<dbReference type="Gene3D" id="3.30.505.10">
    <property type="entry name" value="SH2 domain"/>
    <property type="match status" value="1"/>
</dbReference>
<feature type="compositionally biased region" description="Basic and acidic residues" evidence="3">
    <location>
        <begin position="1"/>
        <end position="12"/>
    </location>
</feature>
<dbReference type="EMBL" id="AJVK01028337">
    <property type="status" value="NOT_ANNOTATED_CDS"/>
    <property type="molecule type" value="Genomic_DNA"/>
</dbReference>
<evidence type="ECO:0000313" key="4">
    <source>
        <dbReference type="EnsemblMetazoa" id="PPAI004335-PA"/>
    </source>
</evidence>
<feature type="coiled-coil region" evidence="2">
    <location>
        <begin position="272"/>
        <end position="313"/>
    </location>
</feature>
<name>A0A1B0D9M3_PHLPP</name>
<dbReference type="InterPro" id="IPR000980">
    <property type="entry name" value="SH2"/>
</dbReference>
<dbReference type="Pfam" id="PF00017">
    <property type="entry name" value="SH2"/>
    <property type="match status" value="1"/>
</dbReference>
<evidence type="ECO:0000256" key="3">
    <source>
        <dbReference type="SAM" id="MobiDB-lite"/>
    </source>
</evidence>
<dbReference type="VEuPathDB" id="VectorBase:PPAPM1_011055"/>
<dbReference type="SMART" id="SM00252">
    <property type="entry name" value="SH2"/>
    <property type="match status" value="1"/>
</dbReference>
<dbReference type="GO" id="GO:0005942">
    <property type="term" value="C:phosphatidylinositol 3-kinase complex"/>
    <property type="evidence" value="ECO:0007669"/>
    <property type="project" value="TreeGrafter"/>
</dbReference>
<dbReference type="VEuPathDB" id="VectorBase:PPAI004335"/>
<evidence type="ECO:0000313" key="5">
    <source>
        <dbReference type="Proteomes" id="UP000092462"/>
    </source>
</evidence>
<dbReference type="EMBL" id="AJVK01028335">
    <property type="status" value="NOT_ANNOTATED_CDS"/>
    <property type="molecule type" value="Genomic_DNA"/>
</dbReference>
<keyword evidence="5" id="KW-1185">Reference proteome</keyword>
<evidence type="ECO:0000256" key="2">
    <source>
        <dbReference type="SAM" id="Coils"/>
    </source>
</evidence>
<dbReference type="PROSITE" id="PS50001">
    <property type="entry name" value="SH2"/>
    <property type="match status" value="1"/>
</dbReference>
<dbReference type="PANTHER" id="PTHR10155:SF10">
    <property type="entry name" value="PI3K21B, ISOFORM B"/>
    <property type="match status" value="1"/>
</dbReference>
<dbReference type="InterPro" id="IPR036860">
    <property type="entry name" value="SH2_dom_sf"/>
</dbReference>
<dbReference type="PANTHER" id="PTHR10155">
    <property type="entry name" value="PHOSPHATIDYLINOSITOL 3-KINASE REGULATORY SUBUNIT"/>
    <property type="match status" value="1"/>
</dbReference>
<dbReference type="EMBL" id="AJVK01028336">
    <property type="status" value="NOT_ANNOTATED_CDS"/>
    <property type="molecule type" value="Genomic_DNA"/>
</dbReference>
<sequence length="333" mass="37948">MDPSHAFKDNPSCDRPALPPRLNSRSTLTAPSVGPAPPPSTSSSASDDYYGVTVPTDPPAVPQKSHSGSEKGPSGDFTGASVALANAEWYWGKITRDEVKDRLKDMPDGSFLIRDASSQKGEYTLTIRKDGSDKLVKIGHRNGKYGFTEPYTFPSVVELVNYFRKESLKQYNNVLDIKLMYPISRYNQEEDTTGVANESDVNKLVEQFLEVHEKYLKKSQNYNEMHDSYQRMEIEIDFKRQALEAFHEAISMFEDQIKLQEKLKTQAQPHEIKSLNENYDILNQRLGALSESKEKLENDIAMQNKEFQAFERDINYLKPEVLNLSRQKEKLHG</sequence>
<accession>A0A1B0D9M3</accession>
<dbReference type="EnsemblMetazoa" id="PPAI004335-RA">
    <property type="protein sequence ID" value="PPAI004335-PA"/>
    <property type="gene ID" value="PPAI004335"/>
</dbReference>
<keyword evidence="2" id="KW-0175">Coiled coil</keyword>
<keyword evidence="1" id="KW-0727">SH2 domain</keyword>
<dbReference type="GO" id="GO:0046935">
    <property type="term" value="F:1-phosphatidylinositol-3-kinase regulator activity"/>
    <property type="evidence" value="ECO:0007669"/>
    <property type="project" value="TreeGrafter"/>
</dbReference>
<dbReference type="PRINTS" id="PR00401">
    <property type="entry name" value="SH2DOMAIN"/>
</dbReference>
<dbReference type="InterPro" id="IPR035022">
    <property type="entry name" value="PI3kinase_P85_nSH2"/>
</dbReference>